<comment type="subcellular location">
    <subcellularLocation>
        <location evidence="1">Cytoplasm</location>
    </subcellularLocation>
</comment>
<dbReference type="Gene3D" id="1.20.58.150">
    <property type="entry name" value="ANTH domain"/>
    <property type="match status" value="1"/>
</dbReference>
<dbReference type="InterPro" id="IPR014712">
    <property type="entry name" value="ANTH_dom_sf"/>
</dbReference>
<dbReference type="GO" id="GO:0072583">
    <property type="term" value="P:clathrin-dependent endocytosis"/>
    <property type="evidence" value="ECO:0007669"/>
    <property type="project" value="InterPro"/>
</dbReference>
<dbReference type="SMART" id="SM00273">
    <property type="entry name" value="ENTH"/>
    <property type="match status" value="1"/>
</dbReference>
<evidence type="ECO:0000313" key="5">
    <source>
        <dbReference type="EMBL" id="KIO34096.1"/>
    </source>
</evidence>
<feature type="compositionally biased region" description="Polar residues" evidence="3">
    <location>
        <begin position="583"/>
        <end position="592"/>
    </location>
</feature>
<dbReference type="GO" id="GO:0032050">
    <property type="term" value="F:clathrin heavy chain binding"/>
    <property type="evidence" value="ECO:0007669"/>
    <property type="project" value="TreeGrafter"/>
</dbReference>
<dbReference type="GO" id="GO:0005546">
    <property type="term" value="F:phosphatidylinositol-4,5-bisphosphate binding"/>
    <property type="evidence" value="ECO:0007669"/>
    <property type="project" value="TreeGrafter"/>
</dbReference>
<dbReference type="Pfam" id="PF07651">
    <property type="entry name" value="ANTH"/>
    <property type="match status" value="1"/>
</dbReference>
<dbReference type="Gene3D" id="1.25.40.90">
    <property type="match status" value="1"/>
</dbReference>
<feature type="compositionally biased region" description="Low complexity" evidence="3">
    <location>
        <begin position="863"/>
        <end position="896"/>
    </location>
</feature>
<dbReference type="AlphaFoldDB" id="A0A0C3QWC5"/>
<dbReference type="InterPro" id="IPR013809">
    <property type="entry name" value="ENTH"/>
</dbReference>
<dbReference type="FunFam" id="1.20.58.150:FF:000004">
    <property type="entry name" value="ENTH domain protein"/>
    <property type="match status" value="1"/>
</dbReference>
<dbReference type="GO" id="GO:0005545">
    <property type="term" value="F:1-phosphatidylinositol binding"/>
    <property type="evidence" value="ECO:0007669"/>
    <property type="project" value="InterPro"/>
</dbReference>
<dbReference type="PANTHER" id="PTHR22951">
    <property type="entry name" value="CLATHRIN ASSEMBLY PROTEIN"/>
    <property type="match status" value="1"/>
</dbReference>
<feature type="compositionally biased region" description="Polar residues" evidence="3">
    <location>
        <begin position="929"/>
        <end position="940"/>
    </location>
</feature>
<dbReference type="PANTHER" id="PTHR22951:SF5">
    <property type="entry name" value="PHOSPHATIDYLINOSITOL-BINDING CLATHRIN ASSEMBLY PROTEIN LAP"/>
    <property type="match status" value="1"/>
</dbReference>
<feature type="compositionally biased region" description="Low complexity" evidence="3">
    <location>
        <begin position="607"/>
        <end position="622"/>
    </location>
</feature>
<name>A0A0C3QWC5_9AGAM</name>
<dbReference type="PROSITE" id="PS50942">
    <property type="entry name" value="ENTH"/>
    <property type="match status" value="1"/>
</dbReference>
<dbReference type="GO" id="GO:0005905">
    <property type="term" value="C:clathrin-coated pit"/>
    <property type="evidence" value="ECO:0007669"/>
    <property type="project" value="TreeGrafter"/>
</dbReference>
<dbReference type="GO" id="GO:0006900">
    <property type="term" value="P:vesicle budding from membrane"/>
    <property type="evidence" value="ECO:0007669"/>
    <property type="project" value="TreeGrafter"/>
</dbReference>
<dbReference type="GO" id="GO:0000149">
    <property type="term" value="F:SNARE binding"/>
    <property type="evidence" value="ECO:0007669"/>
    <property type="project" value="TreeGrafter"/>
</dbReference>
<dbReference type="HOGENOM" id="CLU_014248_0_0_1"/>
<dbReference type="FunFam" id="1.25.40.90:FF:000036">
    <property type="entry name" value="Unplaced genomic scaffold supercont1.4, whole genome shotgun sequence"/>
    <property type="match status" value="1"/>
</dbReference>
<reference evidence="6" key="2">
    <citation type="submission" date="2015-01" db="EMBL/GenBank/DDBJ databases">
        <title>Evolutionary Origins and Diversification of the Mycorrhizal Mutualists.</title>
        <authorList>
            <consortium name="DOE Joint Genome Institute"/>
            <consortium name="Mycorrhizal Genomics Consortium"/>
            <person name="Kohler A."/>
            <person name="Kuo A."/>
            <person name="Nagy L.G."/>
            <person name="Floudas D."/>
            <person name="Copeland A."/>
            <person name="Barry K.W."/>
            <person name="Cichocki N."/>
            <person name="Veneault-Fourrey C."/>
            <person name="LaButti K."/>
            <person name="Lindquist E.A."/>
            <person name="Lipzen A."/>
            <person name="Lundell T."/>
            <person name="Morin E."/>
            <person name="Murat C."/>
            <person name="Riley R."/>
            <person name="Ohm R."/>
            <person name="Sun H."/>
            <person name="Tunlid A."/>
            <person name="Henrissat B."/>
            <person name="Grigoriev I.V."/>
            <person name="Hibbett D.S."/>
            <person name="Martin F."/>
        </authorList>
    </citation>
    <scope>NUCLEOTIDE SEQUENCE [LARGE SCALE GENOMIC DNA]</scope>
    <source>
        <strain evidence="6">MUT 4182</strain>
    </source>
</reference>
<feature type="region of interest" description="Disordered" evidence="3">
    <location>
        <begin position="583"/>
        <end position="679"/>
    </location>
</feature>
<dbReference type="GO" id="GO:0030136">
    <property type="term" value="C:clathrin-coated vesicle"/>
    <property type="evidence" value="ECO:0007669"/>
    <property type="project" value="InterPro"/>
</dbReference>
<feature type="compositionally biased region" description="Basic and acidic residues" evidence="3">
    <location>
        <begin position="133"/>
        <end position="150"/>
    </location>
</feature>
<dbReference type="Proteomes" id="UP000054248">
    <property type="component" value="Unassembled WGS sequence"/>
</dbReference>
<proteinExistence type="predicted"/>
<feature type="region of interest" description="Disordered" evidence="3">
    <location>
        <begin position="359"/>
        <end position="384"/>
    </location>
</feature>
<dbReference type="SUPFAM" id="SSF48464">
    <property type="entry name" value="ENTH/VHS domain"/>
    <property type="match status" value="1"/>
</dbReference>
<feature type="compositionally biased region" description="Low complexity" evidence="3">
    <location>
        <begin position="365"/>
        <end position="381"/>
    </location>
</feature>
<feature type="region of interest" description="Disordered" evidence="3">
    <location>
        <begin position="959"/>
        <end position="1009"/>
    </location>
</feature>
<organism evidence="5 6">
    <name type="scientific">Tulasnella calospora MUT 4182</name>
    <dbReference type="NCBI Taxonomy" id="1051891"/>
    <lineage>
        <taxon>Eukaryota</taxon>
        <taxon>Fungi</taxon>
        <taxon>Dikarya</taxon>
        <taxon>Basidiomycota</taxon>
        <taxon>Agaricomycotina</taxon>
        <taxon>Agaricomycetes</taxon>
        <taxon>Cantharellales</taxon>
        <taxon>Tulasnellaceae</taxon>
        <taxon>Tulasnella</taxon>
    </lineage>
</organism>
<feature type="compositionally biased region" description="Low complexity" evidence="3">
    <location>
        <begin position="985"/>
        <end position="1009"/>
    </location>
</feature>
<feature type="compositionally biased region" description="Pro residues" evidence="3">
    <location>
        <begin position="662"/>
        <end position="673"/>
    </location>
</feature>
<feature type="compositionally biased region" description="Polar residues" evidence="3">
    <location>
        <begin position="959"/>
        <end position="984"/>
    </location>
</feature>
<gene>
    <name evidence="5" type="ORF">M407DRAFT_223660</name>
</gene>
<evidence type="ECO:0000256" key="1">
    <source>
        <dbReference type="ARBA" id="ARBA00004496"/>
    </source>
</evidence>
<evidence type="ECO:0000259" key="4">
    <source>
        <dbReference type="PROSITE" id="PS50942"/>
    </source>
</evidence>
<feature type="domain" description="ENTH" evidence="4">
    <location>
        <begin position="1"/>
        <end position="126"/>
    </location>
</feature>
<sequence length="1009" mass="104670">MSSYEKVIKLACKPKAAPPKSKYIDPIIAATYSEEGAIHDVCKALAPKFKEPNAIVVFKALIVLHTMIRNGATDNVLQHLSQSDILRLRNVGNGQWEGYAPPQNLTKYAQYLDYRIRAYRDLKHDPIRVQSENNRDLRAGDMAEDSRRDSLASSSRRTDPSLVSRRQTVVGRKLRVMSVEKGLLRETKVVQKTIDILLDCKFYLDNLEDELTITALRIMVKDLLILFQAVNEGVINLLENYFEMSHVDATTALSLYRHFCAQTEGVLEYLTVAKKLENMLNVPIPNLKHAPVSLAGSLEEYLNDSNFEQNRIEYKTNKESADRKLKEERTAVCDGALAFQLFPVVDASVEAEVIPPVPKLDPAKTQQATTTTATATTTSQAPKQEVQKELADFFASIESDQAGASGSQPEAQQQMAFNPFAPAQVSMATGFPGASPFVNAGGASPFINVQATGFPGAPQAPSPFVNVQPQPTGVPGWMSSGMNPAQPQPTGGAFLVPNANSLSPFARPQSAAPNFGAAGAGAAAGQGGLQHLVPQATGSNPFRQSFLPPQATGMPFFGQGPQSAGLPATNGASLFGIAPTQPGVMQQTTNPFPSAPPTAVHPASNSPFATTAAPVSTTPAAPNKVPPPFARPASTPITSNGPTAGPVVSHQTGSNNPFGRPKSPPPPPVPPLPTMGQLASGAFGASSAFGSANGANGATAPFANPSTSPFFNLGNTNNAATTNGPTISSTTSASPFASTSLSSIASEFTFAKKPSSPPPSNTQTTINPLTGTPFTPLTAQDTATTNSTFSAFPSTLSSTLTGSTNATSVSSFLKPQTTGIGGSAIKPFKPTSSFGASLFESLPPIPQGTAMSSPTPSSPPRNPITSSAAATTTSPTGTGLGGSLTSQPTGLPSFGSFGSGFGGSNSLAGGLQPQATGANPFRASMFGSPPTSSFGNPGVAPNTTGLGASLFANKAGTTPSFGTSLFSSQPAGATTAPQSNPTANTTTPFSMPGGFPGFQPQQQSPPSLI</sequence>
<accession>A0A0C3QWC5</accession>
<protein>
    <recommendedName>
        <fullName evidence="4">ENTH domain-containing protein</fullName>
    </recommendedName>
</protein>
<dbReference type="OrthoDB" id="44015at2759"/>
<evidence type="ECO:0000313" key="6">
    <source>
        <dbReference type="Proteomes" id="UP000054248"/>
    </source>
</evidence>
<dbReference type="GO" id="GO:0048268">
    <property type="term" value="P:clathrin coat assembly"/>
    <property type="evidence" value="ECO:0007669"/>
    <property type="project" value="InterPro"/>
</dbReference>
<dbReference type="InterPro" id="IPR011417">
    <property type="entry name" value="ANTH_dom"/>
</dbReference>
<keyword evidence="2" id="KW-0963">Cytoplasm</keyword>
<dbReference type="InterPro" id="IPR045192">
    <property type="entry name" value="AP180-like"/>
</dbReference>
<dbReference type="InterPro" id="IPR008942">
    <property type="entry name" value="ENTH_VHS"/>
</dbReference>
<reference evidence="5 6" key="1">
    <citation type="submission" date="2014-04" db="EMBL/GenBank/DDBJ databases">
        <authorList>
            <consortium name="DOE Joint Genome Institute"/>
            <person name="Kuo A."/>
            <person name="Girlanda M."/>
            <person name="Perotto S."/>
            <person name="Kohler A."/>
            <person name="Nagy L.G."/>
            <person name="Floudas D."/>
            <person name="Copeland A."/>
            <person name="Barry K.W."/>
            <person name="Cichocki N."/>
            <person name="Veneault-Fourrey C."/>
            <person name="LaButti K."/>
            <person name="Lindquist E.A."/>
            <person name="Lipzen A."/>
            <person name="Lundell T."/>
            <person name="Morin E."/>
            <person name="Murat C."/>
            <person name="Sun H."/>
            <person name="Tunlid A."/>
            <person name="Henrissat B."/>
            <person name="Grigoriev I.V."/>
            <person name="Hibbett D.S."/>
            <person name="Martin F."/>
            <person name="Nordberg H.P."/>
            <person name="Cantor M.N."/>
            <person name="Hua S.X."/>
        </authorList>
    </citation>
    <scope>NUCLEOTIDE SEQUENCE [LARGE SCALE GENOMIC DNA]</scope>
    <source>
        <strain evidence="5 6">MUT 4182</strain>
    </source>
</reference>
<feature type="region of interest" description="Disordered" evidence="3">
    <location>
        <begin position="837"/>
        <end position="940"/>
    </location>
</feature>
<evidence type="ECO:0000256" key="3">
    <source>
        <dbReference type="SAM" id="MobiDB-lite"/>
    </source>
</evidence>
<dbReference type="EMBL" id="KN822944">
    <property type="protein sequence ID" value="KIO34096.1"/>
    <property type="molecule type" value="Genomic_DNA"/>
</dbReference>
<dbReference type="SUPFAM" id="SSF89009">
    <property type="entry name" value="GAT-like domain"/>
    <property type="match status" value="1"/>
</dbReference>
<keyword evidence="6" id="KW-1185">Reference proteome</keyword>
<dbReference type="STRING" id="1051891.A0A0C3QWC5"/>
<evidence type="ECO:0000256" key="2">
    <source>
        <dbReference type="ARBA" id="ARBA00022490"/>
    </source>
</evidence>
<dbReference type="CDD" id="cd16988">
    <property type="entry name" value="ANTH_N_YAP180"/>
    <property type="match status" value="1"/>
</dbReference>
<feature type="region of interest" description="Disordered" evidence="3">
    <location>
        <begin position="133"/>
        <end position="164"/>
    </location>
</feature>